<evidence type="ECO:0000256" key="1">
    <source>
        <dbReference type="ARBA" id="ARBA00009108"/>
    </source>
</evidence>
<organism evidence="4 5">
    <name type="scientific">Halobacillus naozhouensis</name>
    <dbReference type="NCBI Taxonomy" id="554880"/>
    <lineage>
        <taxon>Bacteria</taxon>
        <taxon>Bacillati</taxon>
        <taxon>Bacillota</taxon>
        <taxon>Bacilli</taxon>
        <taxon>Bacillales</taxon>
        <taxon>Bacillaceae</taxon>
        <taxon>Halobacillus</taxon>
    </lineage>
</organism>
<proteinExistence type="inferred from homology"/>
<keyword evidence="3" id="KW-0472">Membrane</keyword>
<comment type="similarity">
    <text evidence="1">Belongs to the UPF0749 family.</text>
</comment>
<dbReference type="PANTHER" id="PTHR37313:SF2">
    <property type="entry name" value="UPF0749 PROTEIN YLXX"/>
    <property type="match status" value="1"/>
</dbReference>
<evidence type="ECO:0000256" key="2">
    <source>
        <dbReference type="SAM" id="Coils"/>
    </source>
</evidence>
<dbReference type="InterPro" id="IPR010273">
    <property type="entry name" value="DUF881"/>
</dbReference>
<feature type="coiled-coil region" evidence="2">
    <location>
        <begin position="46"/>
        <end position="92"/>
    </location>
</feature>
<dbReference type="PANTHER" id="PTHR37313">
    <property type="entry name" value="UPF0749 PROTEIN RV1825"/>
    <property type="match status" value="1"/>
</dbReference>
<reference evidence="4 5" key="1">
    <citation type="submission" date="2023-04" db="EMBL/GenBank/DDBJ databases">
        <title>Genome sequence of Halobacillus naozhouensis KACC 21980.</title>
        <authorList>
            <person name="Kim S."/>
            <person name="Heo J."/>
            <person name="Kwon S.-W."/>
        </authorList>
    </citation>
    <scope>NUCLEOTIDE SEQUENCE [LARGE SCALE GENOMIC DNA]</scope>
    <source>
        <strain evidence="4 5">KCTC 13234</strain>
    </source>
</reference>
<keyword evidence="3" id="KW-1133">Transmembrane helix</keyword>
<dbReference type="Proteomes" id="UP001221597">
    <property type="component" value="Chromosome"/>
</dbReference>
<dbReference type="Gene3D" id="3.30.70.1880">
    <property type="entry name" value="Protein of unknown function DUF881"/>
    <property type="match status" value="1"/>
</dbReference>
<evidence type="ECO:0000256" key="3">
    <source>
        <dbReference type="SAM" id="Phobius"/>
    </source>
</evidence>
<accession>A0ABY8J2C2</accession>
<keyword evidence="3" id="KW-0812">Transmembrane</keyword>
<keyword evidence="2" id="KW-0175">Coiled coil</keyword>
<name>A0ABY8J2C2_9BACI</name>
<protein>
    <submittedName>
        <fullName evidence="4">DUF881 domain-containing protein</fullName>
    </submittedName>
</protein>
<dbReference type="EMBL" id="CP121671">
    <property type="protein sequence ID" value="WFT76649.1"/>
    <property type="molecule type" value="Genomic_DNA"/>
</dbReference>
<keyword evidence="5" id="KW-1185">Reference proteome</keyword>
<dbReference type="Pfam" id="PF05949">
    <property type="entry name" value="DUF881"/>
    <property type="match status" value="1"/>
</dbReference>
<evidence type="ECO:0000313" key="5">
    <source>
        <dbReference type="Proteomes" id="UP001221597"/>
    </source>
</evidence>
<evidence type="ECO:0000313" key="4">
    <source>
        <dbReference type="EMBL" id="WFT76649.1"/>
    </source>
</evidence>
<sequence length="239" mass="27252">MSKRTTWMISVIFLVIGFMIAIQYQTTTAGPVERETRDVWEIREALENQQIRQQDLLEKIAKADRTIEKYQKQSEHEQIETLKSSIHTLERKLGLTQQTGTGIMIEVVPIFLETEEVQTYPSISPELLTRLLNDLNKFGATEIAIGNERVTNLSPVRGVNGDTYINNRPLPPLPVTIYALSSNPEKLADYMEVSQSKDYFAIDNLELKVSIQNNITLPEYEDPLHLEVLQKGEMGETSE</sequence>
<gene>
    <name evidence="4" type="ORF">P9989_09940</name>
</gene>
<feature type="transmembrane region" description="Helical" evidence="3">
    <location>
        <begin position="7"/>
        <end position="24"/>
    </location>
</feature>
<dbReference type="RefSeq" id="WP_283078598.1">
    <property type="nucleotide sequence ID" value="NZ_CP121671.1"/>
</dbReference>